<sequence length="169" mass="18752">SWADVARGPAIPAAVPPTKVIPAKQSREVLVRGGQLPADLARRTPQEIVQAAFGEQAKEARRTYGVLVKGLRKADLQGVTEADFAKEADLRAVGKVVFRFPKDPALNWVSVVVAFESQEEAKKACDSGVLFRAQLFNCEPYWAPLQPTQCYRCWKWGHIGRYCRKAPLC</sequence>
<keyword evidence="1" id="KW-0863">Zinc-finger</keyword>
<dbReference type="PROSITE" id="PS50158">
    <property type="entry name" value="ZF_CCHC"/>
    <property type="match status" value="1"/>
</dbReference>
<dbReference type="InterPro" id="IPR001878">
    <property type="entry name" value="Znf_CCHC"/>
</dbReference>
<name>A0AAN6QBP0_9PEZI</name>
<dbReference type="AlphaFoldDB" id="A0AAN6QBP0"/>
<keyword evidence="4" id="KW-1185">Reference proteome</keyword>
<keyword evidence="1" id="KW-0479">Metal-binding</keyword>
<dbReference type="RefSeq" id="XP_064664820.1">
    <property type="nucleotide sequence ID" value="XM_064810665.1"/>
</dbReference>
<organism evidence="3 4">
    <name type="scientific">Canariomyces notabilis</name>
    <dbReference type="NCBI Taxonomy" id="2074819"/>
    <lineage>
        <taxon>Eukaryota</taxon>
        <taxon>Fungi</taxon>
        <taxon>Dikarya</taxon>
        <taxon>Ascomycota</taxon>
        <taxon>Pezizomycotina</taxon>
        <taxon>Sordariomycetes</taxon>
        <taxon>Sordariomycetidae</taxon>
        <taxon>Sordariales</taxon>
        <taxon>Chaetomiaceae</taxon>
        <taxon>Canariomyces</taxon>
    </lineage>
</organism>
<dbReference type="GO" id="GO:0008270">
    <property type="term" value="F:zinc ion binding"/>
    <property type="evidence" value="ECO:0007669"/>
    <property type="project" value="UniProtKB-KW"/>
</dbReference>
<evidence type="ECO:0000256" key="1">
    <source>
        <dbReference type="PROSITE-ProRule" id="PRU00047"/>
    </source>
</evidence>
<reference evidence="3" key="2">
    <citation type="submission" date="2023-05" db="EMBL/GenBank/DDBJ databases">
        <authorList>
            <consortium name="Lawrence Berkeley National Laboratory"/>
            <person name="Steindorff A."/>
            <person name="Hensen N."/>
            <person name="Bonometti L."/>
            <person name="Westerberg I."/>
            <person name="Brannstrom I.O."/>
            <person name="Guillou S."/>
            <person name="Cros-Aarteil S."/>
            <person name="Calhoun S."/>
            <person name="Haridas S."/>
            <person name="Kuo A."/>
            <person name="Mondo S."/>
            <person name="Pangilinan J."/>
            <person name="Riley R."/>
            <person name="Labutti K."/>
            <person name="Andreopoulos B."/>
            <person name="Lipzen A."/>
            <person name="Chen C."/>
            <person name="Yanf M."/>
            <person name="Daum C."/>
            <person name="Ng V."/>
            <person name="Clum A."/>
            <person name="Ohm R."/>
            <person name="Martin F."/>
            <person name="Silar P."/>
            <person name="Natvig D."/>
            <person name="Lalanne C."/>
            <person name="Gautier V."/>
            <person name="Ament-Velasquez S.L."/>
            <person name="Kruys A."/>
            <person name="Hutchinson M.I."/>
            <person name="Powell A.J."/>
            <person name="Barry K."/>
            <person name="Miller A.N."/>
            <person name="Grigoriev I.V."/>
            <person name="Debuchy R."/>
            <person name="Gladieux P."/>
            <person name="Thoren M.H."/>
            <person name="Johannesson H."/>
        </authorList>
    </citation>
    <scope>NUCLEOTIDE SEQUENCE</scope>
    <source>
        <strain evidence="3">CBS 508.74</strain>
    </source>
</reference>
<dbReference type="GeneID" id="89934790"/>
<accession>A0AAN6QBP0</accession>
<protein>
    <recommendedName>
        <fullName evidence="2">CCHC-type domain-containing protein</fullName>
    </recommendedName>
</protein>
<dbReference type="Proteomes" id="UP001302812">
    <property type="component" value="Unassembled WGS sequence"/>
</dbReference>
<comment type="caution">
    <text evidence="3">The sequence shown here is derived from an EMBL/GenBank/DDBJ whole genome shotgun (WGS) entry which is preliminary data.</text>
</comment>
<gene>
    <name evidence="3" type="ORF">N656DRAFT_693121</name>
</gene>
<evidence type="ECO:0000313" key="3">
    <source>
        <dbReference type="EMBL" id="KAK4107250.1"/>
    </source>
</evidence>
<evidence type="ECO:0000313" key="4">
    <source>
        <dbReference type="Proteomes" id="UP001302812"/>
    </source>
</evidence>
<feature type="non-terminal residue" evidence="3">
    <location>
        <position position="169"/>
    </location>
</feature>
<feature type="domain" description="CCHC-type" evidence="2">
    <location>
        <begin position="150"/>
        <end position="165"/>
    </location>
</feature>
<dbReference type="EMBL" id="MU853377">
    <property type="protein sequence ID" value="KAK4107250.1"/>
    <property type="molecule type" value="Genomic_DNA"/>
</dbReference>
<dbReference type="GO" id="GO:0003676">
    <property type="term" value="F:nucleic acid binding"/>
    <property type="evidence" value="ECO:0007669"/>
    <property type="project" value="InterPro"/>
</dbReference>
<proteinExistence type="predicted"/>
<reference evidence="3" key="1">
    <citation type="journal article" date="2023" name="Mol. Phylogenet. Evol.">
        <title>Genome-scale phylogeny and comparative genomics of the fungal order Sordariales.</title>
        <authorList>
            <person name="Hensen N."/>
            <person name="Bonometti L."/>
            <person name="Westerberg I."/>
            <person name="Brannstrom I.O."/>
            <person name="Guillou S."/>
            <person name="Cros-Aarteil S."/>
            <person name="Calhoun S."/>
            <person name="Haridas S."/>
            <person name="Kuo A."/>
            <person name="Mondo S."/>
            <person name="Pangilinan J."/>
            <person name="Riley R."/>
            <person name="LaButti K."/>
            <person name="Andreopoulos B."/>
            <person name="Lipzen A."/>
            <person name="Chen C."/>
            <person name="Yan M."/>
            <person name="Daum C."/>
            <person name="Ng V."/>
            <person name="Clum A."/>
            <person name="Steindorff A."/>
            <person name="Ohm R.A."/>
            <person name="Martin F."/>
            <person name="Silar P."/>
            <person name="Natvig D.O."/>
            <person name="Lalanne C."/>
            <person name="Gautier V."/>
            <person name="Ament-Velasquez S.L."/>
            <person name="Kruys A."/>
            <person name="Hutchinson M.I."/>
            <person name="Powell A.J."/>
            <person name="Barry K."/>
            <person name="Miller A.N."/>
            <person name="Grigoriev I.V."/>
            <person name="Debuchy R."/>
            <person name="Gladieux P."/>
            <person name="Hiltunen Thoren M."/>
            <person name="Johannesson H."/>
        </authorList>
    </citation>
    <scope>NUCLEOTIDE SEQUENCE</scope>
    <source>
        <strain evidence="3">CBS 508.74</strain>
    </source>
</reference>
<evidence type="ECO:0000259" key="2">
    <source>
        <dbReference type="PROSITE" id="PS50158"/>
    </source>
</evidence>
<keyword evidence="1" id="KW-0862">Zinc</keyword>
<feature type="non-terminal residue" evidence="3">
    <location>
        <position position="1"/>
    </location>
</feature>